<dbReference type="eggNOG" id="COG0644">
    <property type="taxonomic scope" value="Bacteria"/>
</dbReference>
<name>A0A097ANQ5_THEKI</name>
<dbReference type="InterPro" id="IPR050407">
    <property type="entry name" value="Geranylgeranyl_reductase"/>
</dbReference>
<dbReference type="PRINTS" id="PR00411">
    <property type="entry name" value="PNDRDTASEI"/>
</dbReference>
<evidence type="ECO:0000313" key="3">
    <source>
        <dbReference type="Proteomes" id="UP000029669"/>
    </source>
</evidence>
<feature type="domain" description="FAD/NAD(P)-binding" evidence="1">
    <location>
        <begin position="1"/>
        <end position="144"/>
    </location>
</feature>
<dbReference type="HOGENOM" id="CLU_066400_0_0_9"/>
<dbReference type="OrthoDB" id="25353at2"/>
<dbReference type="KEGG" id="tki:TKV_c02330"/>
<dbReference type="Pfam" id="PF07992">
    <property type="entry name" value="Pyr_redox_2"/>
    <property type="match status" value="1"/>
</dbReference>
<proteinExistence type="predicted"/>
<organism evidence="2 3">
    <name type="scientific">Thermoanaerobacter kivui</name>
    <name type="common">Acetogenium kivui</name>
    <dbReference type="NCBI Taxonomy" id="2325"/>
    <lineage>
        <taxon>Bacteria</taxon>
        <taxon>Bacillati</taxon>
        <taxon>Bacillota</taxon>
        <taxon>Clostridia</taxon>
        <taxon>Thermoanaerobacterales</taxon>
        <taxon>Thermoanaerobacteraceae</taxon>
        <taxon>Thermoanaerobacter</taxon>
    </lineage>
</organism>
<dbReference type="GO" id="GO:0016491">
    <property type="term" value="F:oxidoreductase activity"/>
    <property type="evidence" value="ECO:0007669"/>
    <property type="project" value="InterPro"/>
</dbReference>
<evidence type="ECO:0000313" key="2">
    <source>
        <dbReference type="EMBL" id="AIS51438.1"/>
    </source>
</evidence>
<dbReference type="AlphaFoldDB" id="A0A097ANQ5"/>
<gene>
    <name evidence="2" type="ORF">TKV_c02330</name>
</gene>
<reference evidence="3" key="1">
    <citation type="journal article" date="2015" name="Genome Announc.">
        <title>Whole-Genome Sequences of 80 Environmental and Clinical Isolates of Burkholderia pseudomallei.</title>
        <authorList>
            <person name="Johnson S.L."/>
            <person name="Baker A.L."/>
            <person name="Chain P.S."/>
            <person name="Currie B.J."/>
            <person name="Daligault H.E."/>
            <person name="Davenport K.W."/>
            <person name="Davis C.B."/>
            <person name="Inglis T.J."/>
            <person name="Kaestli M."/>
            <person name="Koren S."/>
            <person name="Mayo M."/>
            <person name="Merritt A.J."/>
            <person name="Price E.P."/>
            <person name="Sarovich D.S."/>
            <person name="Warner J."/>
            <person name="Rosovitz M.J."/>
        </authorList>
    </citation>
    <scope>NUCLEOTIDE SEQUENCE [LARGE SCALE GENOMIC DNA]</scope>
    <source>
        <strain evidence="3">DSM 2030</strain>
    </source>
</reference>
<dbReference type="InterPro" id="IPR036188">
    <property type="entry name" value="FAD/NAD-bd_sf"/>
</dbReference>
<dbReference type="RefSeq" id="WP_049684415.1">
    <property type="nucleotide sequence ID" value="NZ_CP009170.1"/>
</dbReference>
<dbReference type="EMBL" id="CP009170">
    <property type="protein sequence ID" value="AIS51438.1"/>
    <property type="molecule type" value="Genomic_DNA"/>
</dbReference>
<keyword evidence="3" id="KW-1185">Reference proteome</keyword>
<dbReference type="Gene3D" id="3.50.50.60">
    <property type="entry name" value="FAD/NAD(P)-binding domain"/>
    <property type="match status" value="1"/>
</dbReference>
<accession>A0A097ANQ5</accession>
<dbReference type="PANTHER" id="PTHR42685:SF22">
    <property type="entry name" value="CONDITIONED MEDIUM FACTOR RECEPTOR 1"/>
    <property type="match status" value="1"/>
</dbReference>
<protein>
    <submittedName>
        <fullName evidence="2">FAD dependent oxidoreductase</fullName>
    </submittedName>
</protein>
<evidence type="ECO:0000259" key="1">
    <source>
        <dbReference type="Pfam" id="PF07992"/>
    </source>
</evidence>
<dbReference type="SUPFAM" id="SSF51905">
    <property type="entry name" value="FAD/NAD(P)-binding domain"/>
    <property type="match status" value="1"/>
</dbReference>
<dbReference type="STRING" id="2325.TKV_c02330"/>
<dbReference type="PANTHER" id="PTHR42685">
    <property type="entry name" value="GERANYLGERANYL DIPHOSPHATE REDUCTASE"/>
    <property type="match status" value="1"/>
</dbReference>
<sequence>MKVAIIGAGVSGLSAAITFERYGIKPDIFEKKCKIGELFNHVGGLLKVINRPVKDPLHHLKNVYGIDIKPIDVIEKIVMKGPTVKSSVIDSHLGYMLLRGQGENSIENQLYKKLNMPINFNVDADYKKLKNEYDYVIIATGNSQIPKELGCWQELVTTWVRVAEVLGNFDTKTLIMWINTLYTKSGYVYLMPYNEKRAVLAMIVPYISKEELQYYWDTFLKVEKMKVDIVNMVDLQHDSGNCFPHRYENLLFVGNAGGAIEPFLGFGTFNSIVSGVVAAKSIASGIDFEKEISFLSNANIKMLEFRKALDLLDNDKIDRLIKILTFPPIKKLVYDSNFNVIKYGSIIMKYTVNKLHNKPYEHRKRV</sequence>
<dbReference type="Proteomes" id="UP000029669">
    <property type="component" value="Chromosome"/>
</dbReference>
<dbReference type="InterPro" id="IPR023753">
    <property type="entry name" value="FAD/NAD-binding_dom"/>
</dbReference>